<dbReference type="OrthoDB" id="8477619at2"/>
<dbReference type="RefSeq" id="WP_022970464.1">
    <property type="nucleotide sequence ID" value="NZ_ATVD01000008.1"/>
</dbReference>
<evidence type="ECO:0000313" key="2">
    <source>
        <dbReference type="Proteomes" id="UP000029385"/>
    </source>
</evidence>
<comment type="caution">
    <text evidence="1">The sequence shown here is derived from an EMBL/GenBank/DDBJ whole genome shotgun (WGS) entry which is preliminary data.</text>
</comment>
<gene>
    <name evidence="1" type="ORF">N789_14240</name>
</gene>
<dbReference type="EMBL" id="AVCI01000011">
    <property type="protein sequence ID" value="KFN42345.1"/>
    <property type="molecule type" value="Genomic_DNA"/>
</dbReference>
<accession>A0A091BD62</accession>
<name>A0A091BD62_9GAMM</name>
<keyword evidence="2" id="KW-1185">Reference proteome</keyword>
<dbReference type="STRING" id="1121015.GCA_000420545_02876"/>
<reference evidence="1 2" key="1">
    <citation type="submission" date="2013-09" db="EMBL/GenBank/DDBJ databases">
        <title>Genome sequencing of Arenimonas oryziterrae.</title>
        <authorList>
            <person name="Chen F."/>
            <person name="Wang G."/>
        </authorList>
    </citation>
    <scope>NUCLEOTIDE SEQUENCE [LARGE SCALE GENOMIC DNA]</scope>
    <source>
        <strain evidence="1 2">YC6267</strain>
    </source>
</reference>
<sequence>MAIDANTDIKLLESERMTDTADGGGRMTGSVVDDGEVNNIFQDISRLDSTYGRLNLRKVYMAVRSLGTETYLGGHVIVTRPPAATNVSVTLFTTGSVTDVRTGAQNRIESYVTSGPLSAYYLYGNQPQGSKAISLFGRVESSLPEVGEVILLSVEDGAGVVSAEQYVRIQDVNSEVRTFTDGSGEYQRKIVTLILTTALRQTFAGAEASRLSNVGVATKVRATTVADAAQYFGVTKLNGDVFENDLEITVDSIFSQLVPSTRREVPISAARPGLTLNYVAIAAPLSETFAGGNPVYLQRGLFPRSITAVAASTTITGDDGLGNLIQGSTDRGDVDYDSGRLSGATITSVTYTPATTVSQSACTVGVKIQLANQGTVYVQTMPVLPAPKTLRVEYRFLGKWYALADRKGDGTLEGATAAEGGGTVDYITGNVVVTLGGLPDIGSFLIYSCGQNTDYVQRSGTVTPTTPAVEFSVANAPVEPGTMTFAWYSGAVLKNATANSGGVISGDATGTVVHQDGFVTFVPNSNAWPDGNSALSIGYTKGTGAAGTVTASATGPLVTGTIAAGGLPIAPGNLVLRVPATWADRTVNLYAKDDGSGNLITAPDRKGGYGSAPVVAGSIDYTTGAFSIQFGTFTANVYTQVGFANVGQTPKYTWESVTAVPTIIATPLVQFWARKAAAGSVVASEEVDFPGISIYLTRGLIDSTVPGSVWFSWGGKEYFDRNGKILRDLVRGTGVATEAGTIDYSTGEVRLTNYGASSGGSVTIKTLLTSNGTLPTSYLLFRTPGSPVRPASVYVQALRADTGALISATSDTGGTISGAGIEGEADHDMGWVKVRFGVYVTAAGNESEPWYDAANVVGPNVFKPIPVNPNSITFNCVVLTNLPLDAALLGIDPVRLPQTGKVPIIREGNVIVISEARAYTMPGSLTAGQVVTIPDAPIAQLEIVDADGDVVPLSKYTAELLTAGITMATPLDLSLFTQPLVARYVVENMRLVSSVDLSGKVSLVAPLDRDFSDDAVVSSALLFGDLQAQNPIFFDQQTWTGAWDNDRIGSGTTSEYNRTLYPLELVNKNTISERWALIFTSSTGGTIVGETTGAIGSFSTSLDCAPVNPVTGEPYFTLKKEGWGTGWATNNVLRFNTIGPNAPIWVARTVIPGASALEDDYFRLQMRGDAD</sequence>
<evidence type="ECO:0000313" key="1">
    <source>
        <dbReference type="EMBL" id="KFN42345.1"/>
    </source>
</evidence>
<organism evidence="1 2">
    <name type="scientific">Arenimonas oryziterrae DSM 21050 = YC6267</name>
    <dbReference type="NCBI Taxonomy" id="1121015"/>
    <lineage>
        <taxon>Bacteria</taxon>
        <taxon>Pseudomonadati</taxon>
        <taxon>Pseudomonadota</taxon>
        <taxon>Gammaproteobacteria</taxon>
        <taxon>Lysobacterales</taxon>
        <taxon>Lysobacteraceae</taxon>
        <taxon>Arenimonas</taxon>
    </lineage>
</organism>
<dbReference type="eggNOG" id="ENOG502Z7RQ">
    <property type="taxonomic scope" value="Bacteria"/>
</dbReference>
<protein>
    <submittedName>
        <fullName evidence="1">Uncharacterized protein</fullName>
    </submittedName>
</protein>
<proteinExistence type="predicted"/>
<dbReference type="PATRIC" id="fig|1121015.4.peg.2315"/>
<dbReference type="AlphaFoldDB" id="A0A091BD62"/>
<dbReference type="Proteomes" id="UP000029385">
    <property type="component" value="Unassembled WGS sequence"/>
</dbReference>